<dbReference type="EMBL" id="CAJOBR010006500">
    <property type="protein sequence ID" value="CAF4845237.1"/>
    <property type="molecule type" value="Genomic_DNA"/>
</dbReference>
<evidence type="ECO:0000313" key="3">
    <source>
        <dbReference type="EMBL" id="CAF4845237.1"/>
    </source>
</evidence>
<dbReference type="CDD" id="cd00051">
    <property type="entry name" value="EFh"/>
    <property type="match status" value="1"/>
</dbReference>
<feature type="non-terminal residue" evidence="2">
    <location>
        <position position="1"/>
    </location>
</feature>
<evidence type="ECO:0000313" key="4">
    <source>
        <dbReference type="Proteomes" id="UP000663862"/>
    </source>
</evidence>
<dbReference type="AlphaFoldDB" id="A0A821EGZ3"/>
<dbReference type="InterPro" id="IPR011992">
    <property type="entry name" value="EF-hand-dom_pair"/>
</dbReference>
<dbReference type="Proteomes" id="UP000663862">
    <property type="component" value="Unassembled WGS sequence"/>
</dbReference>
<comment type="caution">
    <text evidence="2">The sequence shown here is derived from an EMBL/GenBank/DDBJ whole genome shotgun (WGS) entry which is preliminary data.</text>
</comment>
<dbReference type="PROSITE" id="PS50222">
    <property type="entry name" value="EF_HAND_2"/>
    <property type="match status" value="1"/>
</dbReference>
<dbReference type="Proteomes" id="UP000663848">
    <property type="component" value="Unassembled WGS sequence"/>
</dbReference>
<name>A0A821EGZ3_9BILA</name>
<evidence type="ECO:0000313" key="2">
    <source>
        <dbReference type="EMBL" id="CAF4635795.1"/>
    </source>
</evidence>
<protein>
    <recommendedName>
        <fullName evidence="1">EF-hand domain-containing protein</fullName>
    </recommendedName>
</protein>
<gene>
    <name evidence="3" type="ORF">QYT958_LOCUS26743</name>
    <name evidence="2" type="ORF">TSG867_LOCUS29879</name>
</gene>
<proteinExistence type="predicted"/>
<sequence length="53" mass="5983">GSGTINANELKRFVRLWDNELTEAEADDMISQADPNKAGSINFNDFVEFLLHK</sequence>
<dbReference type="Pfam" id="PF13499">
    <property type="entry name" value="EF-hand_7"/>
    <property type="match status" value="1"/>
</dbReference>
<feature type="domain" description="EF-hand" evidence="1">
    <location>
        <begin position="21"/>
        <end position="53"/>
    </location>
</feature>
<dbReference type="EMBL" id="CAJOBQ010004425">
    <property type="protein sequence ID" value="CAF4635795.1"/>
    <property type="molecule type" value="Genomic_DNA"/>
</dbReference>
<dbReference type="Gene3D" id="1.10.238.10">
    <property type="entry name" value="EF-hand"/>
    <property type="match status" value="1"/>
</dbReference>
<dbReference type="InterPro" id="IPR002048">
    <property type="entry name" value="EF_hand_dom"/>
</dbReference>
<dbReference type="SUPFAM" id="SSF47473">
    <property type="entry name" value="EF-hand"/>
    <property type="match status" value="1"/>
</dbReference>
<evidence type="ECO:0000259" key="1">
    <source>
        <dbReference type="PROSITE" id="PS50222"/>
    </source>
</evidence>
<accession>A0A821EGZ3</accession>
<organism evidence="2 4">
    <name type="scientific">Rotaria socialis</name>
    <dbReference type="NCBI Taxonomy" id="392032"/>
    <lineage>
        <taxon>Eukaryota</taxon>
        <taxon>Metazoa</taxon>
        <taxon>Spiralia</taxon>
        <taxon>Gnathifera</taxon>
        <taxon>Rotifera</taxon>
        <taxon>Eurotatoria</taxon>
        <taxon>Bdelloidea</taxon>
        <taxon>Philodinida</taxon>
        <taxon>Philodinidae</taxon>
        <taxon>Rotaria</taxon>
    </lineage>
</organism>
<dbReference type="GO" id="GO:0005509">
    <property type="term" value="F:calcium ion binding"/>
    <property type="evidence" value="ECO:0007669"/>
    <property type="project" value="InterPro"/>
</dbReference>
<reference evidence="2" key="1">
    <citation type="submission" date="2021-02" db="EMBL/GenBank/DDBJ databases">
        <authorList>
            <person name="Nowell W R."/>
        </authorList>
    </citation>
    <scope>NUCLEOTIDE SEQUENCE</scope>
</reference>